<dbReference type="EMBL" id="PQWB01000042">
    <property type="protein sequence ID" value="POZ61919.1"/>
    <property type="molecule type" value="Genomic_DNA"/>
</dbReference>
<evidence type="ECO:0000313" key="1">
    <source>
        <dbReference type="EMBL" id="POZ61919.1"/>
    </source>
</evidence>
<accession>A0A2S5DFW5</accession>
<organism evidence="1 2">
    <name type="scientific">Chromobacterium alticapitis</name>
    <dbReference type="NCBI Taxonomy" id="2073169"/>
    <lineage>
        <taxon>Bacteria</taxon>
        <taxon>Pseudomonadati</taxon>
        <taxon>Pseudomonadota</taxon>
        <taxon>Betaproteobacteria</taxon>
        <taxon>Neisseriales</taxon>
        <taxon>Chromobacteriaceae</taxon>
        <taxon>Chromobacterium</taxon>
    </lineage>
</organism>
<dbReference type="PRINTS" id="PR01490">
    <property type="entry name" value="RTXTOXIND"/>
</dbReference>
<gene>
    <name evidence="1" type="ORF">C2I19_11035</name>
</gene>
<dbReference type="AlphaFoldDB" id="A0A2S5DFW5"/>
<name>A0A2S5DFW5_9NEIS</name>
<dbReference type="Proteomes" id="UP000237082">
    <property type="component" value="Unassembled WGS sequence"/>
</dbReference>
<sequence length="72" mass="8521">MCCCFDRSKIVVCPLLIFRIRLNQSRIRVEKKWVNLSPGMAVTVEVKTGKRRVAEYFLSPLMEYVQESLRER</sequence>
<keyword evidence="2" id="KW-1185">Reference proteome</keyword>
<comment type="caution">
    <text evidence="1">The sequence shown here is derived from an EMBL/GenBank/DDBJ whole genome shotgun (WGS) entry which is preliminary data.</text>
</comment>
<evidence type="ECO:0000313" key="2">
    <source>
        <dbReference type="Proteomes" id="UP000237082"/>
    </source>
</evidence>
<proteinExistence type="predicted"/>
<protein>
    <recommendedName>
        <fullName evidence="3">Cation efflux system protein CusB domain-containing protein</fullName>
    </recommendedName>
</protein>
<reference evidence="2" key="1">
    <citation type="submission" date="2018-02" db="EMBL/GenBank/DDBJ databases">
        <authorList>
            <person name="O'Hara-Hanley K."/>
            <person name="Soby S."/>
        </authorList>
    </citation>
    <scope>NUCLEOTIDE SEQUENCE [LARGE SCALE GENOMIC DNA]</scope>
    <source>
        <strain evidence="2">MWU14-2602</strain>
    </source>
</reference>
<evidence type="ECO:0008006" key="3">
    <source>
        <dbReference type="Google" id="ProtNLM"/>
    </source>
</evidence>